<dbReference type="GO" id="GO:0042407">
    <property type="term" value="P:cristae formation"/>
    <property type="evidence" value="ECO:0007669"/>
    <property type="project" value="TreeGrafter"/>
</dbReference>
<evidence type="ECO:0000313" key="11">
    <source>
        <dbReference type="Proteomes" id="UP000664859"/>
    </source>
</evidence>
<keyword evidence="8" id="KW-0175">Coiled coil</keyword>
<keyword evidence="5" id="KW-1133">Transmembrane helix</keyword>
<feature type="coiled-coil region" evidence="8">
    <location>
        <begin position="440"/>
        <end position="467"/>
    </location>
</feature>
<evidence type="ECO:0000256" key="4">
    <source>
        <dbReference type="ARBA" id="ARBA00022792"/>
    </source>
</evidence>
<evidence type="ECO:0000313" key="10">
    <source>
        <dbReference type="EMBL" id="KAG5182762.1"/>
    </source>
</evidence>
<dbReference type="Proteomes" id="UP000664859">
    <property type="component" value="Unassembled WGS sequence"/>
</dbReference>
<evidence type="ECO:0000256" key="3">
    <source>
        <dbReference type="ARBA" id="ARBA00022692"/>
    </source>
</evidence>
<keyword evidence="7" id="KW-0472">Membrane</keyword>
<organism evidence="10 11">
    <name type="scientific">Tribonema minus</name>
    <dbReference type="NCBI Taxonomy" id="303371"/>
    <lineage>
        <taxon>Eukaryota</taxon>
        <taxon>Sar</taxon>
        <taxon>Stramenopiles</taxon>
        <taxon>Ochrophyta</taxon>
        <taxon>PX clade</taxon>
        <taxon>Xanthophyceae</taxon>
        <taxon>Tribonematales</taxon>
        <taxon>Tribonemataceae</taxon>
        <taxon>Tribonema</taxon>
    </lineage>
</organism>
<evidence type="ECO:0000256" key="1">
    <source>
        <dbReference type="ARBA" id="ARBA00004273"/>
    </source>
</evidence>
<dbReference type="Pfam" id="PF09731">
    <property type="entry name" value="Mitofilin"/>
    <property type="match status" value="1"/>
</dbReference>
<feature type="compositionally biased region" description="Low complexity" evidence="9">
    <location>
        <begin position="149"/>
        <end position="234"/>
    </location>
</feature>
<sequence length="674" mass="69804">MPNAAGAGAGGTGGAQGKASGGGGGAFLFKSLGFATLSTAGLVVAYAKVPAFKTLLDDRDLRMPTAVYDLYTKLGWEVERPKASAAAAAASKPTLQITADSGPGARGKGGSATARFDVNPAPQPAADKGSVEKAAQGTGGSATAGGGAAAAPAAETGAVKVARRQSAQQPKPRAQQQQQQQQQQTPPAKPADAVAAADRAPAPKTPAATDPDATAAAADNPRPTAAQAAAAAPAPPVAVEATAVRAAAAAMTTEEAAAAAPAAAAAAAEAKPTKQQAEVRRLRLDALRQAEEEVMEAGAALRKELEATVLADIDKLDEQALRYKVVQLAAEMQNRTKWEALRLQQSLKATEEEASILQALYFTSLIASRRYLSLVRQQAEESEAKLKQELADQEEQMRAEILQEYQGKLQEHIVKQAQGYEELAAKRLRDQEAQLSETFSAQVAEQLSKVEQEAAQMAEERQAAVAELRSQVQAVRSAWDSVAALDAASAAAHRLTAAALALEARLRISAPAPAELAALRSAAGADALASAAAAAVPPSAASAGVPTAEQLRRRFARVRGEAARAALVPGGDGAGVMGQAVGALLSVFTLPRHGMVEGSSADDVLARAECLLDGGDLRSAVKELSRLEGLAAVTARDWVQDAEARLRADDAMRALRCRCSTWQYWGLRRVDEES</sequence>
<dbReference type="OrthoDB" id="10261039at2759"/>
<dbReference type="InterPro" id="IPR019133">
    <property type="entry name" value="MIC60"/>
</dbReference>
<keyword evidence="6" id="KW-0496">Mitochondrion</keyword>
<reference evidence="10" key="1">
    <citation type="submission" date="2021-02" db="EMBL/GenBank/DDBJ databases">
        <title>First Annotated Genome of the Yellow-green Alga Tribonema minus.</title>
        <authorList>
            <person name="Mahan K.M."/>
        </authorList>
    </citation>
    <scope>NUCLEOTIDE SEQUENCE</scope>
    <source>
        <strain evidence="10">UTEX B ZZ1240</strain>
    </source>
</reference>
<evidence type="ECO:0000256" key="2">
    <source>
        <dbReference type="ARBA" id="ARBA00010877"/>
    </source>
</evidence>
<comment type="subcellular location">
    <subcellularLocation>
        <location evidence="1">Mitochondrion inner membrane</location>
    </subcellularLocation>
</comment>
<evidence type="ECO:0000256" key="8">
    <source>
        <dbReference type="SAM" id="Coils"/>
    </source>
</evidence>
<gene>
    <name evidence="10" type="ORF">JKP88DRAFT_348744</name>
</gene>
<keyword evidence="3" id="KW-0812">Transmembrane</keyword>
<feature type="compositionally biased region" description="Gly residues" evidence="9">
    <location>
        <begin position="137"/>
        <end position="148"/>
    </location>
</feature>
<proteinExistence type="inferred from homology"/>
<dbReference type="AlphaFoldDB" id="A0A835YW45"/>
<accession>A0A835YW45</accession>
<evidence type="ECO:0000256" key="5">
    <source>
        <dbReference type="ARBA" id="ARBA00022989"/>
    </source>
</evidence>
<evidence type="ECO:0000256" key="6">
    <source>
        <dbReference type="ARBA" id="ARBA00023128"/>
    </source>
</evidence>
<protein>
    <submittedName>
        <fullName evidence="10">Mitochondrial inner membrane protein-domain-containing protein</fullName>
    </submittedName>
</protein>
<dbReference type="PANTHER" id="PTHR15415:SF7">
    <property type="entry name" value="MICOS COMPLEX SUBUNIT MIC60"/>
    <property type="match status" value="1"/>
</dbReference>
<dbReference type="PANTHER" id="PTHR15415">
    <property type="entry name" value="MITOFILIN"/>
    <property type="match status" value="1"/>
</dbReference>
<evidence type="ECO:0000256" key="7">
    <source>
        <dbReference type="ARBA" id="ARBA00023136"/>
    </source>
</evidence>
<comment type="caution">
    <text evidence="10">The sequence shown here is derived from an EMBL/GenBank/DDBJ whole genome shotgun (WGS) entry which is preliminary data.</text>
</comment>
<feature type="region of interest" description="Disordered" evidence="9">
    <location>
        <begin position="87"/>
        <end position="234"/>
    </location>
</feature>
<dbReference type="GO" id="GO:0061617">
    <property type="term" value="C:MICOS complex"/>
    <property type="evidence" value="ECO:0007669"/>
    <property type="project" value="TreeGrafter"/>
</dbReference>
<keyword evidence="4" id="KW-0999">Mitochondrion inner membrane</keyword>
<feature type="coiled-coil region" evidence="8">
    <location>
        <begin position="340"/>
        <end position="403"/>
    </location>
</feature>
<keyword evidence="11" id="KW-1185">Reference proteome</keyword>
<dbReference type="EMBL" id="JAFCMP010000224">
    <property type="protein sequence ID" value="KAG5182762.1"/>
    <property type="molecule type" value="Genomic_DNA"/>
</dbReference>
<name>A0A835YW45_9STRA</name>
<comment type="similarity">
    <text evidence="2">Belongs to the MICOS complex subunit Mic60 family.</text>
</comment>
<evidence type="ECO:0000256" key="9">
    <source>
        <dbReference type="SAM" id="MobiDB-lite"/>
    </source>
</evidence>